<organism evidence="5 6">
    <name type="scientific">Bacillus smithii 7_3_47FAA</name>
    <dbReference type="NCBI Taxonomy" id="665952"/>
    <lineage>
        <taxon>Bacteria</taxon>
        <taxon>Bacillati</taxon>
        <taxon>Bacillota</taxon>
        <taxon>Bacilli</taxon>
        <taxon>Bacillales</taxon>
        <taxon>Bacillaceae</taxon>
        <taxon>Bacillus</taxon>
    </lineage>
</organism>
<dbReference type="SUPFAM" id="SSF55447">
    <property type="entry name" value="CO dehydrogenase flavoprotein C-terminal domain-like"/>
    <property type="match status" value="1"/>
</dbReference>
<dbReference type="RefSeq" id="WP_004439908.1">
    <property type="nucleotide sequence ID" value="NZ_JH414765.1"/>
</dbReference>
<evidence type="ECO:0000313" key="6">
    <source>
        <dbReference type="Proteomes" id="UP000011747"/>
    </source>
</evidence>
<evidence type="ECO:0000256" key="3">
    <source>
        <dbReference type="ARBA" id="ARBA00023002"/>
    </source>
</evidence>
<evidence type="ECO:0000256" key="1">
    <source>
        <dbReference type="ARBA" id="ARBA00022630"/>
    </source>
</evidence>
<comment type="caution">
    <text evidence="5">The sequence shown here is derived from an EMBL/GenBank/DDBJ whole genome shotgun (WGS) entry which is preliminary data.</text>
</comment>
<keyword evidence="6" id="KW-1185">Reference proteome</keyword>
<dbReference type="SMART" id="SM01092">
    <property type="entry name" value="CO_deh_flav_C"/>
    <property type="match status" value="1"/>
</dbReference>
<dbReference type="InterPro" id="IPR016166">
    <property type="entry name" value="FAD-bd_PCMH"/>
</dbReference>
<evidence type="ECO:0000259" key="4">
    <source>
        <dbReference type="PROSITE" id="PS51387"/>
    </source>
</evidence>
<dbReference type="InterPro" id="IPR036318">
    <property type="entry name" value="FAD-bd_PCMH-like_sf"/>
</dbReference>
<reference evidence="5 6" key="1">
    <citation type="submission" date="2011-09" db="EMBL/GenBank/DDBJ databases">
        <title>The Genome Sequence of Bacillus smithii 7_3_47FAA.</title>
        <authorList>
            <consortium name="The Broad Institute Genome Sequencing Platform"/>
            <person name="Earl A."/>
            <person name="Ward D."/>
            <person name="Feldgarden M."/>
            <person name="Gevers D."/>
            <person name="Daigneault M."/>
            <person name="Strauss J."/>
            <person name="Allen-Vercoe E."/>
            <person name="Young S.K."/>
            <person name="Zeng Q."/>
            <person name="Gargeya S."/>
            <person name="Fitzgerald M."/>
            <person name="Haas B."/>
            <person name="Abouelleil A."/>
            <person name="Alvarado L."/>
            <person name="Arachchi H.M."/>
            <person name="Berlin A."/>
            <person name="Brown A."/>
            <person name="Chapman S.B."/>
            <person name="Chen Z."/>
            <person name="Dunbar C."/>
            <person name="Freedman E."/>
            <person name="Gearin G."/>
            <person name="Goldberg J."/>
            <person name="Griggs A."/>
            <person name="Gujja S."/>
            <person name="Heiman D."/>
            <person name="Howarth C."/>
            <person name="Larson L."/>
            <person name="Lui A."/>
            <person name="MacDonald P.J.P."/>
            <person name="Montmayeur A."/>
            <person name="Murphy C."/>
            <person name="Neiman D."/>
            <person name="Pearson M."/>
            <person name="Priest M."/>
            <person name="Roberts A."/>
            <person name="Saif S."/>
            <person name="Shea T."/>
            <person name="Shenoy N."/>
            <person name="Sisk P."/>
            <person name="Stolte C."/>
            <person name="Sykes S."/>
            <person name="Wortman J."/>
            <person name="Nusbaum C."/>
            <person name="Birren B."/>
        </authorList>
    </citation>
    <scope>NUCLEOTIDE SEQUENCE [LARGE SCALE GENOMIC DNA]</scope>
    <source>
        <strain evidence="5 6">7_3_47FAA</strain>
    </source>
</reference>
<keyword evidence="2" id="KW-0274">FAD</keyword>
<dbReference type="SUPFAM" id="SSF56176">
    <property type="entry name" value="FAD-binding/transporter-associated domain-like"/>
    <property type="match status" value="1"/>
</dbReference>
<dbReference type="EMBL" id="ACWF01000171">
    <property type="protein sequence ID" value="EHL72255.1"/>
    <property type="molecule type" value="Genomic_DNA"/>
</dbReference>
<keyword evidence="1" id="KW-0285">Flavoprotein</keyword>
<dbReference type="InterPro" id="IPR036683">
    <property type="entry name" value="CO_DH_flav_C_dom_sf"/>
</dbReference>
<feature type="domain" description="FAD-binding PCMH-type" evidence="4">
    <location>
        <begin position="3"/>
        <end position="178"/>
    </location>
</feature>
<dbReference type="InterPro" id="IPR002346">
    <property type="entry name" value="Mopterin_DH_FAD-bd"/>
</dbReference>
<dbReference type="Proteomes" id="UP000011747">
    <property type="component" value="Unassembled WGS sequence"/>
</dbReference>
<protein>
    <submittedName>
        <fullName evidence="5">Xanthine dehydrogenase C subunit</fullName>
    </submittedName>
</protein>
<evidence type="ECO:0000256" key="2">
    <source>
        <dbReference type="ARBA" id="ARBA00022827"/>
    </source>
</evidence>
<keyword evidence="3" id="KW-0560">Oxidoreductase</keyword>
<name>G9QQU4_9BACI</name>
<dbReference type="PANTHER" id="PTHR42659:SF2">
    <property type="entry name" value="XANTHINE DEHYDROGENASE SUBUNIT C-RELATED"/>
    <property type="match status" value="1"/>
</dbReference>
<dbReference type="Pfam" id="PF03450">
    <property type="entry name" value="CO_deh_flav_C"/>
    <property type="match status" value="1"/>
</dbReference>
<dbReference type="Pfam" id="PF00941">
    <property type="entry name" value="FAD_binding_5"/>
    <property type="match status" value="1"/>
</dbReference>
<dbReference type="InterPro" id="IPR005107">
    <property type="entry name" value="CO_DH_flav_C"/>
</dbReference>
<dbReference type="Gene3D" id="3.30.390.50">
    <property type="entry name" value="CO dehydrogenase flavoprotein, C-terminal domain"/>
    <property type="match status" value="1"/>
</dbReference>
<dbReference type="Gene3D" id="3.30.465.10">
    <property type="match status" value="1"/>
</dbReference>
<dbReference type="GO" id="GO:0016491">
    <property type="term" value="F:oxidoreductase activity"/>
    <property type="evidence" value="ECO:0007669"/>
    <property type="project" value="UniProtKB-KW"/>
</dbReference>
<dbReference type="HOGENOM" id="CLU_058050_0_1_9"/>
<dbReference type="PATRIC" id="fig|665952.3.peg.3608"/>
<evidence type="ECO:0000313" key="5">
    <source>
        <dbReference type="EMBL" id="EHL72255.1"/>
    </source>
</evidence>
<accession>G9QQU4</accession>
<dbReference type="AlphaFoldDB" id="G9QQU4"/>
<dbReference type="PROSITE" id="PS51387">
    <property type="entry name" value="FAD_PCMH"/>
    <property type="match status" value="1"/>
</dbReference>
<proteinExistence type="predicted"/>
<dbReference type="PANTHER" id="PTHR42659">
    <property type="entry name" value="XANTHINE DEHYDROGENASE SUBUNIT C-RELATED"/>
    <property type="match status" value="1"/>
</dbReference>
<dbReference type="GO" id="GO:0071949">
    <property type="term" value="F:FAD binding"/>
    <property type="evidence" value="ECO:0007669"/>
    <property type="project" value="InterPro"/>
</dbReference>
<dbReference type="InterPro" id="IPR051312">
    <property type="entry name" value="Diverse_Substr_Oxidored"/>
</dbReference>
<gene>
    <name evidence="5" type="ORF">HMPREF1015_02367</name>
</gene>
<dbReference type="InterPro" id="IPR016169">
    <property type="entry name" value="FAD-bd_PCMH_sub2"/>
</dbReference>
<sequence length="291" mass="32318">MSIRILDAKVWTPTDLKEAWALRERFRLQSSFVAGGTWLQTQWEKGIPYPSHLISLENIAELEGVDQREVNGKQCLYIGALTKLNACGQHPAIQKLCPLLSAGIQQIAAPAVRNLGTIGGNVAHGLGDAIPALLTMDAEVLFFDGRILKSEKLEHWLKGRKRNQESLLTGIILPESQHSSFSNQFFKKVGRREAFSGSVVTVSGVISKNEAGVIDFARLVAGGGENTPKRLQETEQLLIDQKINFLLLKNVYKTILHEFHPNSDVFYSNDYRRRVTANIIVSELSRLGEAS</sequence>